<name>A0A1F6NFV4_9BACT</name>
<proteinExistence type="predicted"/>
<comment type="caution">
    <text evidence="2">The sequence shown here is derived from an EMBL/GenBank/DDBJ whole genome shotgun (WGS) entry which is preliminary data.</text>
</comment>
<reference evidence="2 3" key="1">
    <citation type="journal article" date="2016" name="Nat. Commun.">
        <title>Thousands of microbial genomes shed light on interconnected biogeochemical processes in an aquifer system.</title>
        <authorList>
            <person name="Anantharaman K."/>
            <person name="Brown C.T."/>
            <person name="Hug L.A."/>
            <person name="Sharon I."/>
            <person name="Castelle C.J."/>
            <person name="Probst A.J."/>
            <person name="Thomas B.C."/>
            <person name="Singh A."/>
            <person name="Wilkins M.J."/>
            <person name="Karaoz U."/>
            <person name="Brodie E.L."/>
            <person name="Williams K.H."/>
            <person name="Hubbard S.S."/>
            <person name="Banfield J.F."/>
        </authorList>
    </citation>
    <scope>NUCLEOTIDE SEQUENCE [LARGE SCALE GENOMIC DNA]</scope>
</reference>
<dbReference type="InterPro" id="IPR000182">
    <property type="entry name" value="GNAT_dom"/>
</dbReference>
<dbReference type="GO" id="GO:0016747">
    <property type="term" value="F:acyltransferase activity, transferring groups other than amino-acyl groups"/>
    <property type="evidence" value="ECO:0007669"/>
    <property type="project" value="InterPro"/>
</dbReference>
<dbReference type="InterPro" id="IPR016181">
    <property type="entry name" value="Acyl_CoA_acyltransferase"/>
</dbReference>
<dbReference type="AlphaFoldDB" id="A0A1F6NFV4"/>
<dbReference type="PANTHER" id="PTHR43415:SF3">
    <property type="entry name" value="GNAT-FAMILY ACETYLTRANSFERASE"/>
    <property type="match status" value="1"/>
</dbReference>
<evidence type="ECO:0000313" key="3">
    <source>
        <dbReference type="Proteomes" id="UP000176300"/>
    </source>
</evidence>
<evidence type="ECO:0000259" key="1">
    <source>
        <dbReference type="PROSITE" id="PS51186"/>
    </source>
</evidence>
<dbReference type="EMBL" id="MFQS01000031">
    <property type="protein sequence ID" value="OGH82742.1"/>
    <property type="molecule type" value="Genomic_DNA"/>
</dbReference>
<dbReference type="PROSITE" id="PS51186">
    <property type="entry name" value="GNAT"/>
    <property type="match status" value="1"/>
</dbReference>
<evidence type="ECO:0000313" key="2">
    <source>
        <dbReference type="EMBL" id="OGH82742.1"/>
    </source>
</evidence>
<dbReference type="PANTHER" id="PTHR43415">
    <property type="entry name" value="SPERMIDINE N(1)-ACETYLTRANSFERASE"/>
    <property type="match status" value="1"/>
</dbReference>
<gene>
    <name evidence="2" type="ORF">A2373_04070</name>
</gene>
<dbReference type="Gene3D" id="3.40.630.30">
    <property type="match status" value="1"/>
</dbReference>
<dbReference type="STRING" id="1798697.A2373_04070"/>
<sequence length="158" mass="18723">MKMTLVKLKKQHFPLFYKWWNNPVLRKLTSNKFKKITNDEVGEILNKHLYDKDYHDYVIVIDGVSIGHILFHKKKNRKYFEAYIAIGERKYWDKGIGTQSLVKACNIFFRNKPNEDAITIQALVDNHRAIACYKKVGFQKKRIIKCKENSTVLMKLSK</sequence>
<accession>A0A1F6NFV4</accession>
<feature type="domain" description="N-acetyltransferase" evidence="1">
    <location>
        <begin position="3"/>
        <end position="158"/>
    </location>
</feature>
<dbReference type="SUPFAM" id="SSF55729">
    <property type="entry name" value="Acyl-CoA N-acyltransferases (Nat)"/>
    <property type="match status" value="1"/>
</dbReference>
<dbReference type="Proteomes" id="UP000176300">
    <property type="component" value="Unassembled WGS sequence"/>
</dbReference>
<protein>
    <recommendedName>
        <fullName evidence="1">N-acetyltransferase domain-containing protein</fullName>
    </recommendedName>
</protein>
<dbReference type="Pfam" id="PF13302">
    <property type="entry name" value="Acetyltransf_3"/>
    <property type="match status" value="1"/>
</dbReference>
<organism evidence="2 3">
    <name type="scientific">Candidatus Magasanikbacteria bacterium RIFOXYB1_FULL_40_15</name>
    <dbReference type="NCBI Taxonomy" id="1798697"/>
    <lineage>
        <taxon>Bacteria</taxon>
        <taxon>Candidatus Magasanikiibacteriota</taxon>
    </lineage>
</organism>